<dbReference type="PANTHER" id="PTHR45947">
    <property type="entry name" value="SULFOQUINOVOSYL TRANSFERASE SQD2"/>
    <property type="match status" value="1"/>
</dbReference>
<keyword evidence="3" id="KW-0808">Transferase</keyword>
<evidence type="ECO:0000259" key="1">
    <source>
        <dbReference type="Pfam" id="PF00534"/>
    </source>
</evidence>
<reference evidence="3" key="1">
    <citation type="submission" date="2024-05" db="EMBL/GenBank/DDBJ databases">
        <authorList>
            <person name="Kim S."/>
            <person name="Heo J."/>
            <person name="Choi H."/>
            <person name="Choi Y."/>
            <person name="Kwon S.-W."/>
            <person name="Kim Y."/>
        </authorList>
    </citation>
    <scope>NUCLEOTIDE SEQUENCE</scope>
    <source>
        <strain evidence="3">KACC 23698</strain>
    </source>
</reference>
<keyword evidence="3" id="KW-0328">Glycosyltransferase</keyword>
<dbReference type="Gene3D" id="3.40.50.2000">
    <property type="entry name" value="Glycogen Phosphorylase B"/>
    <property type="match status" value="2"/>
</dbReference>
<gene>
    <name evidence="3" type="ORF">ABEG18_21365</name>
</gene>
<dbReference type="EMBL" id="CP157484">
    <property type="protein sequence ID" value="XBO38227.1"/>
    <property type="molecule type" value="Genomic_DNA"/>
</dbReference>
<sequence>MNASRRRILVTADAVGGVWTYALDLARGLADRDVGVVLAVLGPAPDPLQRAVAAAVPGLELVETGAPLDWTAETEAELDDASLALARLARDAGVDSVHAHAPALAAGAAFERPVAAVNHSCLATWWRAVRGDAPIPDDFAWRIARTARGLERADAILAPSRAFAAATAEAYGLDRPGGRGAPIAVHNGRAGPERPGDVSDDGPLEQAAFTAGRLWDDAKGAAVLDEAAGRLPFPVRAAGPLIGPHGAQARLSDMVALGGLSGAEMAERYARRPVFCSAALYEPFGLAVLEAAQAGCALALSDIPTFRELWDGAAVFTPPGDAAALARMLADLAPDRDRRLALGRAARERASRYTLARMVEGVLDVHRGLWGDGARGLGTGERAA</sequence>
<dbReference type="EC" id="2.4.-.-" evidence="3"/>
<dbReference type="RefSeq" id="WP_406855066.1">
    <property type="nucleotide sequence ID" value="NZ_CP157484.1"/>
</dbReference>
<accession>A0AAU7JCW3</accession>
<dbReference type="InterPro" id="IPR050194">
    <property type="entry name" value="Glycosyltransferase_grp1"/>
</dbReference>
<feature type="domain" description="Glycosyltransferase subfamily 4-like N-terminal" evidence="2">
    <location>
        <begin position="15"/>
        <end position="175"/>
    </location>
</feature>
<evidence type="ECO:0000313" key="3">
    <source>
        <dbReference type="EMBL" id="XBO38227.1"/>
    </source>
</evidence>
<dbReference type="CDD" id="cd03801">
    <property type="entry name" value="GT4_PimA-like"/>
    <property type="match status" value="1"/>
</dbReference>
<dbReference type="InterPro" id="IPR028098">
    <property type="entry name" value="Glyco_trans_4-like_N"/>
</dbReference>
<dbReference type="AlphaFoldDB" id="A0AAU7JCW3"/>
<name>A0AAU7JCW3_9HYPH</name>
<dbReference type="Pfam" id="PF13439">
    <property type="entry name" value="Glyco_transf_4"/>
    <property type="match status" value="1"/>
</dbReference>
<protein>
    <submittedName>
        <fullName evidence="3">Glycosyltransferase family 4 protein</fullName>
        <ecNumber evidence="3">2.4.-.-</ecNumber>
    </submittedName>
</protein>
<feature type="domain" description="Glycosyl transferase family 1" evidence="1">
    <location>
        <begin position="257"/>
        <end position="349"/>
    </location>
</feature>
<organism evidence="3">
    <name type="scientific">Alsobacter sp. KACC 23698</name>
    <dbReference type="NCBI Taxonomy" id="3149229"/>
    <lineage>
        <taxon>Bacteria</taxon>
        <taxon>Pseudomonadati</taxon>
        <taxon>Pseudomonadota</taxon>
        <taxon>Alphaproteobacteria</taxon>
        <taxon>Hyphomicrobiales</taxon>
        <taxon>Alsobacteraceae</taxon>
        <taxon>Alsobacter</taxon>
    </lineage>
</organism>
<evidence type="ECO:0000259" key="2">
    <source>
        <dbReference type="Pfam" id="PF13439"/>
    </source>
</evidence>
<dbReference type="InterPro" id="IPR001296">
    <property type="entry name" value="Glyco_trans_1"/>
</dbReference>
<proteinExistence type="predicted"/>
<dbReference type="PANTHER" id="PTHR45947:SF3">
    <property type="entry name" value="SULFOQUINOVOSYL TRANSFERASE SQD2"/>
    <property type="match status" value="1"/>
</dbReference>
<dbReference type="Pfam" id="PF00534">
    <property type="entry name" value="Glycos_transf_1"/>
    <property type="match status" value="1"/>
</dbReference>
<dbReference type="GO" id="GO:0016757">
    <property type="term" value="F:glycosyltransferase activity"/>
    <property type="evidence" value="ECO:0007669"/>
    <property type="project" value="UniProtKB-KW"/>
</dbReference>
<dbReference type="SUPFAM" id="SSF53756">
    <property type="entry name" value="UDP-Glycosyltransferase/glycogen phosphorylase"/>
    <property type="match status" value="1"/>
</dbReference>